<evidence type="ECO:0000313" key="3">
    <source>
        <dbReference type="Proteomes" id="UP000076088"/>
    </source>
</evidence>
<proteinExistence type="predicted"/>
<evidence type="ECO:0000259" key="1">
    <source>
        <dbReference type="Pfam" id="PF01979"/>
    </source>
</evidence>
<accession>A0AAC8YYQ8</accession>
<feature type="domain" description="Amidohydrolase-related" evidence="1">
    <location>
        <begin position="55"/>
        <end position="399"/>
    </location>
</feature>
<dbReference type="Gene3D" id="2.30.40.10">
    <property type="entry name" value="Urease, subunit C, domain 1"/>
    <property type="match status" value="1"/>
</dbReference>
<dbReference type="SUPFAM" id="SSF51338">
    <property type="entry name" value="Composite domain of metallo-dependent hydrolases"/>
    <property type="match status" value="1"/>
</dbReference>
<reference evidence="3" key="1">
    <citation type="submission" date="2015-11" db="EMBL/GenBank/DDBJ databases">
        <title>Complete genome sequence of a polyethylene-glycol degrader Sphingopyxis macrogoltabida 203N (NBRC 111659).</title>
        <authorList>
            <person name="Yoshiyuki O."/>
            <person name="Shouta N."/>
            <person name="Nagata Y."/>
            <person name="Numata M."/>
            <person name="Tsuchikane K."/>
            <person name="Hosoyama A."/>
            <person name="Yamazoe A."/>
            <person name="Tsuda M."/>
            <person name="Fujita N."/>
            <person name="Kawai F."/>
        </authorList>
    </citation>
    <scope>NUCLEOTIDE SEQUENCE [LARGE SCALE GENOMIC DNA]</scope>
    <source>
        <strain evidence="3">203N</strain>
    </source>
</reference>
<protein>
    <recommendedName>
        <fullName evidence="1">Amidohydrolase-related domain-containing protein</fullName>
    </recommendedName>
</protein>
<dbReference type="PANTHER" id="PTHR43135:SF3">
    <property type="entry name" value="ALPHA-D-RIBOSE 1-METHYLPHOSPHONATE 5-TRIPHOSPHATE DIPHOSPHATASE"/>
    <property type="match status" value="1"/>
</dbReference>
<dbReference type="GO" id="GO:0016810">
    <property type="term" value="F:hydrolase activity, acting on carbon-nitrogen (but not peptide) bonds"/>
    <property type="evidence" value="ECO:0007669"/>
    <property type="project" value="InterPro"/>
</dbReference>
<dbReference type="Pfam" id="PF01979">
    <property type="entry name" value="Amidohydro_1"/>
    <property type="match status" value="1"/>
</dbReference>
<dbReference type="EMBL" id="CP013344">
    <property type="protein sequence ID" value="AMU88664.1"/>
    <property type="molecule type" value="Genomic_DNA"/>
</dbReference>
<dbReference type="Gene3D" id="3.20.20.140">
    <property type="entry name" value="Metal-dependent hydrolases"/>
    <property type="match status" value="1"/>
</dbReference>
<keyword evidence="3" id="KW-1185">Reference proteome</keyword>
<dbReference type="SUPFAM" id="SSF51556">
    <property type="entry name" value="Metallo-dependent hydrolases"/>
    <property type="match status" value="1"/>
</dbReference>
<dbReference type="CDD" id="cd01299">
    <property type="entry name" value="Met_dep_hydrolase_A"/>
    <property type="match status" value="1"/>
</dbReference>
<sequence>MTMIVFENARVLNEAADGYREDCHVVVENGRIVAVDTGPAHVANAEVIDVRGGALLPGLIDVHIHARLSSANVVQLLDHPATYSSAHAARMLRHALDCGFTSLRDVGGGDQGLAQAIDDGLIPGPRFFYAGRTLSMTGGHGDLRPGHEDVEPCGCSRMNMIAHVVDGADEVRRAAREELRMGAHCIKIMLSGGVLSPTDPIWMQQFTDDEVQAAVEEAARWRRYVAAHAHTAEAVMRAAQLGVRTVEHATLVSPEAAAALRDAGGFAVPTLSVVMALTERGDALGLPPAAAAKAKEIAHLAMQGFETAWRAGLPLGFGTDLPGDVFDMQAREFLYRREVQPAAAILRSATVTGAEILGRPDLGRIVPGATADLLVVDGDPLDDIALLAEDGRRLRVIMKAGHLYKREPIPA</sequence>
<dbReference type="InterPro" id="IPR057744">
    <property type="entry name" value="OTAase-like"/>
</dbReference>
<organism evidence="2 3">
    <name type="scientific">Sphingopyxis macrogoltabida</name>
    <name type="common">Sphingomonas macrogoltabidus</name>
    <dbReference type="NCBI Taxonomy" id="33050"/>
    <lineage>
        <taxon>Bacteria</taxon>
        <taxon>Pseudomonadati</taxon>
        <taxon>Pseudomonadota</taxon>
        <taxon>Alphaproteobacteria</taxon>
        <taxon>Sphingomonadales</taxon>
        <taxon>Sphingomonadaceae</taxon>
        <taxon>Sphingopyxis</taxon>
    </lineage>
</organism>
<dbReference type="InterPro" id="IPR011059">
    <property type="entry name" value="Metal-dep_hydrolase_composite"/>
</dbReference>
<dbReference type="AlphaFoldDB" id="A0AAC8YYQ8"/>
<dbReference type="InterPro" id="IPR051781">
    <property type="entry name" value="Metallo-dep_Hydrolase"/>
</dbReference>
<dbReference type="PANTHER" id="PTHR43135">
    <property type="entry name" value="ALPHA-D-RIBOSE 1-METHYLPHOSPHONATE 5-TRIPHOSPHATE DIPHOSPHATASE"/>
    <property type="match status" value="1"/>
</dbReference>
<reference evidence="2 3" key="2">
    <citation type="journal article" date="2016" name="Genome Announc.">
        <title>Complete Genome Sequence of Sphingopyxis macrogoltabida Strain 203N (NBRC 111659), a Polyethylene Glycol Degrader.</title>
        <authorList>
            <person name="Ohtsubo Y."/>
            <person name="Nonoyama S."/>
            <person name="Nagata Y."/>
            <person name="Numata M."/>
            <person name="Tsuchikane K."/>
            <person name="Hosoyama A."/>
            <person name="Yamazoe A."/>
            <person name="Tsuda M."/>
            <person name="Fujita N."/>
            <person name="Kawai F."/>
        </authorList>
    </citation>
    <scope>NUCLEOTIDE SEQUENCE [LARGE SCALE GENOMIC DNA]</scope>
    <source>
        <strain evidence="2 3">203N</strain>
    </source>
</reference>
<dbReference type="InterPro" id="IPR032466">
    <property type="entry name" value="Metal_Hydrolase"/>
</dbReference>
<gene>
    <name evidence="2" type="ORF">ATM17_06360</name>
</gene>
<evidence type="ECO:0000313" key="2">
    <source>
        <dbReference type="EMBL" id="AMU88664.1"/>
    </source>
</evidence>
<dbReference type="Proteomes" id="UP000076088">
    <property type="component" value="Chromosome"/>
</dbReference>
<dbReference type="InterPro" id="IPR006680">
    <property type="entry name" value="Amidohydro-rel"/>
</dbReference>
<name>A0AAC8YYQ8_SPHMC</name>